<geneLocation type="plasmid" evidence="2 3">
    <name>pAMI4</name>
</geneLocation>
<protein>
    <recommendedName>
        <fullName evidence="1">Ribbon-helix-helix domain-containing protein</fullName>
    </recommendedName>
</protein>
<keyword evidence="3" id="KW-1185">Reference proteome</keyword>
<dbReference type="InterPro" id="IPR038268">
    <property type="entry name" value="RHH_sf"/>
</dbReference>
<dbReference type="KEGG" id="pami:JCM7686_pAMI4p052"/>
<dbReference type="OrthoDB" id="5458732at2"/>
<dbReference type="EMBL" id="CP006652">
    <property type="protein sequence ID" value="AGT10743.1"/>
    <property type="molecule type" value="Genomic_DNA"/>
</dbReference>
<dbReference type="eggNOG" id="COG4321">
    <property type="taxonomic scope" value="Bacteria"/>
</dbReference>
<keyword evidence="2" id="KW-0614">Plasmid</keyword>
<dbReference type="Gene3D" id="1.10.3990.20">
    <property type="entry name" value="protein bp1543"/>
    <property type="match status" value="1"/>
</dbReference>
<proteinExistence type="predicted"/>
<name>S5YGZ7_PARAH</name>
<gene>
    <name evidence="2" type="ORF">JCM7686_pAMI4p052</name>
</gene>
<dbReference type="PATRIC" id="fig|1367847.3.peg.3679"/>
<feature type="domain" description="Ribbon-helix-helix" evidence="1">
    <location>
        <begin position="15"/>
        <end position="82"/>
    </location>
</feature>
<reference evidence="2 3" key="1">
    <citation type="journal article" date="2014" name="BMC Genomics">
        <title>Architecture and functions of a multipartite genome of the methylotrophic bacterium Paracoccus aminophilus JCM 7686, containing primary and secondary chromids.</title>
        <authorList>
            <person name="Dziewit L."/>
            <person name="Czarnecki J."/>
            <person name="Wibberg D."/>
            <person name="Radlinska M."/>
            <person name="Mrozek P."/>
            <person name="Szymczak M."/>
            <person name="Schluter A."/>
            <person name="Puhler A."/>
            <person name="Bartosik D."/>
        </authorList>
    </citation>
    <scope>NUCLEOTIDE SEQUENCE [LARGE SCALE GENOMIC DNA]</scope>
    <source>
        <strain evidence="2">JCM 7686</strain>
        <plasmid evidence="3">Plasmid pAMI4</plasmid>
    </source>
</reference>
<sequence>MCEVFVRQDPRRYEPVTRKLRLNGQSTSIRLEQAFWDILDEIAISEGQTTPGFLSTLQSEVLELEGEPVNFTSLLRCACLVQLELRGRGGQDFRDAARQVAQAA</sequence>
<accession>S5YGZ7</accession>
<evidence type="ECO:0000313" key="2">
    <source>
        <dbReference type="EMBL" id="AGT10743.1"/>
    </source>
</evidence>
<dbReference type="Pfam" id="PF13467">
    <property type="entry name" value="RHH_4"/>
    <property type="match status" value="1"/>
</dbReference>
<evidence type="ECO:0000259" key="1">
    <source>
        <dbReference type="Pfam" id="PF13467"/>
    </source>
</evidence>
<dbReference type="HOGENOM" id="CLU_155738_2_1_5"/>
<evidence type="ECO:0000313" key="3">
    <source>
        <dbReference type="Proteomes" id="UP000015480"/>
    </source>
</evidence>
<dbReference type="Proteomes" id="UP000015480">
    <property type="component" value="Plasmid pAMI4"/>
</dbReference>
<dbReference type="RefSeq" id="WP_020952228.1">
    <property type="nucleotide sequence ID" value="NC_022049.1"/>
</dbReference>
<organism evidence="2 3">
    <name type="scientific">Paracoccus aminophilus JCM 7686</name>
    <dbReference type="NCBI Taxonomy" id="1367847"/>
    <lineage>
        <taxon>Bacteria</taxon>
        <taxon>Pseudomonadati</taxon>
        <taxon>Pseudomonadota</taxon>
        <taxon>Alphaproteobacteria</taxon>
        <taxon>Rhodobacterales</taxon>
        <taxon>Paracoccaceae</taxon>
        <taxon>Paracoccus</taxon>
    </lineage>
</organism>
<dbReference type="InterPro" id="IPR027373">
    <property type="entry name" value="RHH_dom"/>
</dbReference>
<dbReference type="AlphaFoldDB" id="S5YGZ7"/>